<dbReference type="SUPFAM" id="SSF52047">
    <property type="entry name" value="RNI-like"/>
    <property type="match status" value="1"/>
</dbReference>
<proteinExistence type="predicted"/>
<dbReference type="PANTHER" id="PTHR12904:SF23">
    <property type="entry name" value="PROTEIN ZER-1 HOMOLOG"/>
    <property type="match status" value="1"/>
</dbReference>
<feature type="region of interest" description="Disordered" evidence="1">
    <location>
        <begin position="41"/>
        <end position="64"/>
    </location>
</feature>
<keyword evidence="3" id="KW-1185">Reference proteome</keyword>
<evidence type="ECO:0000256" key="1">
    <source>
        <dbReference type="SAM" id="MobiDB-lite"/>
    </source>
</evidence>
<organism evidence="2 3">
    <name type="scientific">Rhizophlyctis rosea</name>
    <dbReference type="NCBI Taxonomy" id="64517"/>
    <lineage>
        <taxon>Eukaryota</taxon>
        <taxon>Fungi</taxon>
        <taxon>Fungi incertae sedis</taxon>
        <taxon>Chytridiomycota</taxon>
        <taxon>Chytridiomycota incertae sedis</taxon>
        <taxon>Chytridiomycetes</taxon>
        <taxon>Rhizophlyctidales</taxon>
        <taxon>Rhizophlyctidaceae</taxon>
        <taxon>Rhizophlyctis</taxon>
    </lineage>
</organism>
<feature type="region of interest" description="Disordered" evidence="1">
    <location>
        <begin position="342"/>
        <end position="364"/>
    </location>
</feature>
<dbReference type="EMBL" id="JADGJD010000674">
    <property type="protein sequence ID" value="KAJ3049231.1"/>
    <property type="molecule type" value="Genomic_DNA"/>
</dbReference>
<dbReference type="InterPro" id="IPR032675">
    <property type="entry name" value="LRR_dom_sf"/>
</dbReference>
<reference evidence="2" key="1">
    <citation type="submission" date="2020-05" db="EMBL/GenBank/DDBJ databases">
        <title>Phylogenomic resolution of chytrid fungi.</title>
        <authorList>
            <person name="Stajich J.E."/>
            <person name="Amses K."/>
            <person name="Simmons R."/>
            <person name="Seto K."/>
            <person name="Myers J."/>
            <person name="Bonds A."/>
            <person name="Quandt C.A."/>
            <person name="Barry K."/>
            <person name="Liu P."/>
            <person name="Grigoriev I."/>
            <person name="Longcore J.E."/>
            <person name="James T.Y."/>
        </authorList>
    </citation>
    <scope>NUCLEOTIDE SEQUENCE</scope>
    <source>
        <strain evidence="2">JEL0318</strain>
    </source>
</reference>
<dbReference type="Proteomes" id="UP001212841">
    <property type="component" value="Unassembled WGS sequence"/>
</dbReference>
<feature type="compositionally biased region" description="Gly residues" evidence="1">
    <location>
        <begin position="345"/>
        <end position="357"/>
    </location>
</feature>
<evidence type="ECO:0000313" key="2">
    <source>
        <dbReference type="EMBL" id="KAJ3049231.1"/>
    </source>
</evidence>
<dbReference type="Gene3D" id="3.80.10.10">
    <property type="entry name" value="Ribonuclease Inhibitor"/>
    <property type="match status" value="1"/>
</dbReference>
<evidence type="ECO:0000313" key="3">
    <source>
        <dbReference type="Proteomes" id="UP001212841"/>
    </source>
</evidence>
<comment type="caution">
    <text evidence="2">The sequence shown here is derived from an EMBL/GenBank/DDBJ whole genome shotgun (WGS) entry which is preliminary data.</text>
</comment>
<protein>
    <submittedName>
        <fullName evidence="2">Uncharacterized protein</fullName>
    </submittedName>
</protein>
<gene>
    <name evidence="2" type="ORF">HK097_009751</name>
</gene>
<sequence>MPQKKKQKKKSKSAKKWDKIFEENAQRQIEWENRRMEIKNQIKDGTWEPPSPESKVTKSDSLMKAPEYKAPTRNLNYDWHTLKPPNANSASVPSLSRLCARVLAFYIEVVPTLENIPWSTGGNPIQEYMRTLYKPVTPHALTLLSTEYPQYTSQNRILNLSNHRLDPPTLTRLSSPTSPLPTLLTHLSLHNTTLDDSQSLFISRLQNLTHLDLSHTKITDTTITNFSRSITYSSPSSLSNRGLHSLKYLNLRFTSITSLSLTPLSRFPSLVGLDLSDTAIQRDTLIPWIRSASWILVPPDVLLFSRPKSKGRNPWVTRGLDESHDCEAFRALHPDVRDVVRGASEGLGRGGGGGGGEEAGERNE</sequence>
<dbReference type="PANTHER" id="PTHR12904">
    <property type="match status" value="1"/>
</dbReference>
<accession>A0AAD5SBA1</accession>
<feature type="non-terminal residue" evidence="2">
    <location>
        <position position="364"/>
    </location>
</feature>
<dbReference type="AlphaFoldDB" id="A0AAD5SBA1"/>
<name>A0AAD5SBA1_9FUNG</name>
<dbReference type="InterPro" id="IPR051341">
    <property type="entry name" value="Zyg-11_UBL_adapter"/>
</dbReference>